<organism evidence="7 8">
    <name type="scientific">Christiangramia echinicola</name>
    <dbReference type="NCBI Taxonomy" id="279359"/>
    <lineage>
        <taxon>Bacteria</taxon>
        <taxon>Pseudomonadati</taxon>
        <taxon>Bacteroidota</taxon>
        <taxon>Flavobacteriia</taxon>
        <taxon>Flavobacteriales</taxon>
        <taxon>Flavobacteriaceae</taxon>
        <taxon>Christiangramia</taxon>
    </lineage>
</organism>
<feature type="transmembrane region" description="Helical" evidence="6">
    <location>
        <begin position="133"/>
        <end position="152"/>
    </location>
</feature>
<name>A0A1H1M741_9FLAO</name>
<evidence type="ECO:0000256" key="1">
    <source>
        <dbReference type="ARBA" id="ARBA00004141"/>
    </source>
</evidence>
<dbReference type="GO" id="GO:0016020">
    <property type="term" value="C:membrane"/>
    <property type="evidence" value="ECO:0007669"/>
    <property type="project" value="UniProtKB-SubCell"/>
</dbReference>
<evidence type="ECO:0000256" key="3">
    <source>
        <dbReference type="ARBA" id="ARBA00022692"/>
    </source>
</evidence>
<accession>A0A1H1M741</accession>
<sequence length="159" mass="18639">MTSKLFIRSSFAVVICLIFGFMGTVATQTGIANWYPNLQKPWFHIEEDLFSSIWILMYVLMGVAAGIVWSKGFYHKWVKTALYHFGFQLFLNGFWFLLFFALEQPMIALLDLLVLFIVILFTIRWFRIVSNTAAYLLVPYAVWVLFVIALNFEIWRLNS</sequence>
<keyword evidence="3 6" id="KW-0812">Transmembrane</keyword>
<dbReference type="Proteomes" id="UP000198858">
    <property type="component" value="Chromosome I"/>
</dbReference>
<reference evidence="7 8" key="1">
    <citation type="submission" date="2016-10" db="EMBL/GenBank/DDBJ databases">
        <authorList>
            <person name="Varghese N."/>
            <person name="Submissions S."/>
        </authorList>
    </citation>
    <scope>NUCLEOTIDE SEQUENCE [LARGE SCALE GENOMIC DNA]</scope>
    <source>
        <strain evidence="7 8">Mar_2010_102</strain>
    </source>
</reference>
<evidence type="ECO:0000256" key="4">
    <source>
        <dbReference type="ARBA" id="ARBA00022989"/>
    </source>
</evidence>
<gene>
    <name evidence="7" type="ORF">SAMN04488552_1172</name>
</gene>
<feature type="transmembrane region" description="Helical" evidence="6">
    <location>
        <begin position="51"/>
        <end position="69"/>
    </location>
</feature>
<protein>
    <submittedName>
        <fullName evidence="7">TspO and MBR related proteins</fullName>
    </submittedName>
</protein>
<keyword evidence="8" id="KW-1185">Reference proteome</keyword>
<evidence type="ECO:0000256" key="2">
    <source>
        <dbReference type="ARBA" id="ARBA00007524"/>
    </source>
</evidence>
<feature type="transmembrane region" description="Helical" evidence="6">
    <location>
        <begin position="81"/>
        <end position="101"/>
    </location>
</feature>
<dbReference type="InterPro" id="IPR038330">
    <property type="entry name" value="TspO/MBR-related_sf"/>
</dbReference>
<dbReference type="EMBL" id="LT629745">
    <property type="protein sequence ID" value="SDR82225.1"/>
    <property type="molecule type" value="Genomic_DNA"/>
</dbReference>
<evidence type="ECO:0000313" key="7">
    <source>
        <dbReference type="EMBL" id="SDR82225.1"/>
    </source>
</evidence>
<proteinExistence type="inferred from homology"/>
<keyword evidence="5 6" id="KW-0472">Membrane</keyword>
<dbReference type="Pfam" id="PF03073">
    <property type="entry name" value="TspO_MBR"/>
    <property type="match status" value="1"/>
</dbReference>
<comment type="subcellular location">
    <subcellularLocation>
        <location evidence="1">Membrane</location>
        <topology evidence="1">Multi-pass membrane protein</topology>
    </subcellularLocation>
</comment>
<keyword evidence="4 6" id="KW-1133">Transmembrane helix</keyword>
<evidence type="ECO:0000313" key="8">
    <source>
        <dbReference type="Proteomes" id="UP000198858"/>
    </source>
</evidence>
<dbReference type="GO" id="GO:0033013">
    <property type="term" value="P:tetrapyrrole metabolic process"/>
    <property type="evidence" value="ECO:0007669"/>
    <property type="project" value="UniProtKB-ARBA"/>
</dbReference>
<dbReference type="PANTHER" id="PTHR10057">
    <property type="entry name" value="PERIPHERAL-TYPE BENZODIAZEPINE RECEPTOR"/>
    <property type="match status" value="1"/>
</dbReference>
<dbReference type="RefSeq" id="WP_089661666.1">
    <property type="nucleotide sequence ID" value="NZ_LT629745.1"/>
</dbReference>
<feature type="transmembrane region" description="Helical" evidence="6">
    <location>
        <begin position="107"/>
        <end position="126"/>
    </location>
</feature>
<evidence type="ECO:0000256" key="5">
    <source>
        <dbReference type="ARBA" id="ARBA00023136"/>
    </source>
</evidence>
<comment type="similarity">
    <text evidence="2">Belongs to the TspO/BZRP family.</text>
</comment>
<dbReference type="PANTHER" id="PTHR10057:SF0">
    <property type="entry name" value="TRANSLOCATOR PROTEIN"/>
    <property type="match status" value="1"/>
</dbReference>
<dbReference type="STRING" id="1250231.SAMN04488552_1172"/>
<dbReference type="Gene3D" id="1.20.1260.100">
    <property type="entry name" value="TspO/MBR protein"/>
    <property type="match status" value="1"/>
</dbReference>
<dbReference type="CDD" id="cd15904">
    <property type="entry name" value="TSPO_MBR"/>
    <property type="match status" value="1"/>
</dbReference>
<dbReference type="AlphaFoldDB" id="A0A1H1M741"/>
<dbReference type="InterPro" id="IPR004307">
    <property type="entry name" value="TspO_MBR"/>
</dbReference>
<dbReference type="PIRSF" id="PIRSF005859">
    <property type="entry name" value="PBR"/>
    <property type="match status" value="1"/>
</dbReference>
<dbReference type="FunFam" id="1.20.1260.100:FF:000001">
    <property type="entry name" value="translocator protein 2"/>
    <property type="match status" value="1"/>
</dbReference>
<evidence type="ECO:0000256" key="6">
    <source>
        <dbReference type="SAM" id="Phobius"/>
    </source>
</evidence>